<comment type="subcellular location">
    <subcellularLocation>
        <location evidence="1">Membrane</location>
    </subcellularLocation>
</comment>
<evidence type="ECO:0000313" key="8">
    <source>
        <dbReference type="Proteomes" id="UP000680038"/>
    </source>
</evidence>
<dbReference type="InterPro" id="IPR000184">
    <property type="entry name" value="Bac_surfAg_D15"/>
</dbReference>
<keyword evidence="4" id="KW-0472">Membrane</keyword>
<dbReference type="PANTHER" id="PTHR12815">
    <property type="entry name" value="SORTING AND ASSEMBLY MACHINERY SAMM50 PROTEIN FAMILY MEMBER"/>
    <property type="match status" value="1"/>
</dbReference>
<dbReference type="PANTHER" id="PTHR12815:SF18">
    <property type="entry name" value="SORTING AND ASSEMBLY MACHINERY COMPONENT 50 HOMOLOG"/>
    <property type="match status" value="1"/>
</dbReference>
<evidence type="ECO:0000256" key="2">
    <source>
        <dbReference type="ARBA" id="ARBA00022452"/>
    </source>
</evidence>
<dbReference type="PROSITE" id="PS51779">
    <property type="entry name" value="POTRA"/>
    <property type="match status" value="1"/>
</dbReference>
<accession>A0A916N2D7</accession>
<feature type="signal peptide" evidence="5">
    <location>
        <begin position="1"/>
        <end position="33"/>
    </location>
</feature>
<dbReference type="Proteomes" id="UP000680038">
    <property type="component" value="Unassembled WGS sequence"/>
</dbReference>
<dbReference type="Gene3D" id="2.40.160.50">
    <property type="entry name" value="membrane protein fhac: a member of the omp85/tpsb transporter family"/>
    <property type="match status" value="1"/>
</dbReference>
<dbReference type="Pfam" id="PF01103">
    <property type="entry name" value="Omp85"/>
    <property type="match status" value="1"/>
</dbReference>
<dbReference type="Gene3D" id="3.10.20.310">
    <property type="entry name" value="membrane protein fhac"/>
    <property type="match status" value="1"/>
</dbReference>
<proteinExistence type="predicted"/>
<evidence type="ECO:0000256" key="5">
    <source>
        <dbReference type="SAM" id="SignalP"/>
    </source>
</evidence>
<evidence type="ECO:0000313" key="7">
    <source>
        <dbReference type="EMBL" id="CAG4989697.1"/>
    </source>
</evidence>
<protein>
    <recommendedName>
        <fullName evidence="6">POTRA domain-containing protein</fullName>
    </recommendedName>
</protein>
<comment type="caution">
    <text evidence="7">The sequence shown here is derived from an EMBL/GenBank/DDBJ whole genome shotgun (WGS) entry which is preliminary data.</text>
</comment>
<dbReference type="InterPro" id="IPR010827">
    <property type="entry name" value="BamA/TamA_POTRA"/>
</dbReference>
<keyword evidence="3" id="KW-0812">Transmembrane</keyword>
<feature type="domain" description="POTRA" evidence="6">
    <location>
        <begin position="44"/>
        <end position="121"/>
    </location>
</feature>
<gene>
    <name evidence="7" type="ORF">DYBT9275_00348</name>
</gene>
<keyword evidence="8" id="KW-1185">Reference proteome</keyword>
<dbReference type="InterPro" id="IPR034746">
    <property type="entry name" value="POTRA"/>
</dbReference>
<dbReference type="InterPro" id="IPR039910">
    <property type="entry name" value="D15-like"/>
</dbReference>
<name>A0A916N2D7_9BACT</name>
<evidence type="ECO:0000256" key="4">
    <source>
        <dbReference type="ARBA" id="ARBA00023136"/>
    </source>
</evidence>
<evidence type="ECO:0000256" key="3">
    <source>
        <dbReference type="ARBA" id="ARBA00022692"/>
    </source>
</evidence>
<sequence length="482" mass="56208">MFTIKHIGINNRLCIIYLCGLFLAAVTGTPAHSQGIGADSVNNIVIGDILIEGNHKTRATIITREMALRQGDVLDSLRLTEALEIDRRKIINTNLFITVDMVLKPNPDSLRKDLHVVVKERWYFIIFPVFQLADRNFNEWWYDRKRDISRTIYGVYLSYGNVTGRSDKLRVLAEFGFIPKFEVSYTLPYIDKAQKTGITVGASYGINKTMAFRTWNDKLDYLSSEDINRKRFYTFVNLTRRNKFYGFHSLDLRWSQSKISDTIAVLNPRYLLNARREQRFFQLTYSYSYDKRDNFQYPLRGKSWGIQLSKIGLLPSDDINQTFLYGSYRKYFALSQRWFANTGFKARISLPQKQPYLQTIGLGYRNDLVRGYELYVVDGQYYALVKNEIKYKLFAVQKHFPWVPVRQFNTIPIAAYLNTFADAGYVRNTYPELSNTTLGNRMLYGAGTGVDIVTFYNILARFTYSVNAKKEGRFFFSIIREF</sequence>
<dbReference type="GO" id="GO:0019867">
    <property type="term" value="C:outer membrane"/>
    <property type="evidence" value="ECO:0007669"/>
    <property type="project" value="InterPro"/>
</dbReference>
<keyword evidence="2" id="KW-1134">Transmembrane beta strand</keyword>
<organism evidence="7 8">
    <name type="scientific">Dyadobacter helix</name>
    <dbReference type="NCBI Taxonomy" id="2822344"/>
    <lineage>
        <taxon>Bacteria</taxon>
        <taxon>Pseudomonadati</taxon>
        <taxon>Bacteroidota</taxon>
        <taxon>Cytophagia</taxon>
        <taxon>Cytophagales</taxon>
        <taxon>Spirosomataceae</taxon>
        <taxon>Dyadobacter</taxon>
    </lineage>
</organism>
<evidence type="ECO:0000259" key="6">
    <source>
        <dbReference type="PROSITE" id="PS51779"/>
    </source>
</evidence>
<evidence type="ECO:0000256" key="1">
    <source>
        <dbReference type="ARBA" id="ARBA00004370"/>
    </source>
</evidence>
<dbReference type="EMBL" id="CAJRAF010000001">
    <property type="protein sequence ID" value="CAG4989697.1"/>
    <property type="molecule type" value="Genomic_DNA"/>
</dbReference>
<dbReference type="Pfam" id="PF07244">
    <property type="entry name" value="POTRA"/>
    <property type="match status" value="1"/>
</dbReference>
<keyword evidence="5" id="KW-0732">Signal</keyword>
<feature type="chain" id="PRO_5037985006" description="POTRA domain-containing protein" evidence="5">
    <location>
        <begin position="34"/>
        <end position="482"/>
    </location>
</feature>
<reference evidence="7" key="1">
    <citation type="submission" date="2021-04" db="EMBL/GenBank/DDBJ databases">
        <authorList>
            <person name="Rodrigo-Torres L."/>
            <person name="Arahal R. D."/>
            <person name="Lucena T."/>
        </authorList>
    </citation>
    <scope>NUCLEOTIDE SEQUENCE</scope>
    <source>
        <strain evidence="7">CECT 9275</strain>
    </source>
</reference>
<dbReference type="AlphaFoldDB" id="A0A916N2D7"/>